<evidence type="ECO:0000313" key="6">
    <source>
        <dbReference type="Proteomes" id="UP000030104"/>
    </source>
</evidence>
<dbReference type="Gene3D" id="3.40.50.12780">
    <property type="entry name" value="N-terminal domain of ligase-like"/>
    <property type="match status" value="1"/>
</dbReference>
<dbReference type="EMBL" id="JQGA01001582">
    <property type="protein sequence ID" value="KGO64440.1"/>
    <property type="molecule type" value="Genomic_DNA"/>
</dbReference>
<dbReference type="AlphaFoldDB" id="A0A0A2KJA5"/>
<evidence type="ECO:0000259" key="4">
    <source>
        <dbReference type="Pfam" id="PF13193"/>
    </source>
</evidence>
<dbReference type="InterPro" id="IPR045851">
    <property type="entry name" value="AMP-bd_C_sf"/>
</dbReference>
<dbReference type="SUPFAM" id="SSF56801">
    <property type="entry name" value="Acetyl-CoA synthetase-like"/>
    <property type="match status" value="1"/>
</dbReference>
<sequence>MTRDQLASLRMVTSGGTPLAPDLIRAVYERLKIPVRQAFGLTESTAASHMQVPSARSISWGPPYPQVETKFVDEEGELYLRGLIIFRGYHNNVEATAGSITRDGWFKTGDIGSQDEEGNLFITYRLKDLIKFKDFQIPPTKLESVLHGYPLFHDVAVIGLAVQKIASEVLVAFVVLEETSKPTEQVAKERVVYASGKLAPHKKLRGRIIPIGEVPKGASGKILKRVLRIGAKGVDRGKAIGAALVLPSCDVYKRRKN</sequence>
<dbReference type="OrthoDB" id="4364582at2759"/>
<reference evidence="5 6" key="1">
    <citation type="journal article" date="2015" name="Mol. Plant Microbe Interact.">
        <title>Genome, transcriptome, and functional analyses of Penicillium expansum provide new insights into secondary metabolism and pathogenicity.</title>
        <authorList>
            <person name="Ballester A.R."/>
            <person name="Marcet-Houben M."/>
            <person name="Levin E."/>
            <person name="Sela N."/>
            <person name="Selma-Lazaro C."/>
            <person name="Carmona L."/>
            <person name="Wisniewski M."/>
            <person name="Droby S."/>
            <person name="Gonzalez-Candelas L."/>
            <person name="Gabaldon T."/>
        </authorList>
    </citation>
    <scope>NUCLEOTIDE SEQUENCE [LARGE SCALE GENOMIC DNA]</scope>
    <source>
        <strain evidence="5 6">PHI-1</strain>
    </source>
</reference>
<dbReference type="Proteomes" id="UP000030104">
    <property type="component" value="Unassembled WGS sequence"/>
</dbReference>
<comment type="similarity">
    <text evidence="1">Belongs to the ATP-dependent AMP-binding enzyme family.</text>
</comment>
<protein>
    <submittedName>
        <fullName evidence="5">AMP-dependent synthetase/ligase</fullName>
    </submittedName>
</protein>
<organism evidence="5 6">
    <name type="scientific">Penicillium italicum</name>
    <name type="common">Blue mold</name>
    <dbReference type="NCBI Taxonomy" id="40296"/>
    <lineage>
        <taxon>Eukaryota</taxon>
        <taxon>Fungi</taxon>
        <taxon>Dikarya</taxon>
        <taxon>Ascomycota</taxon>
        <taxon>Pezizomycotina</taxon>
        <taxon>Eurotiomycetes</taxon>
        <taxon>Eurotiomycetidae</taxon>
        <taxon>Eurotiales</taxon>
        <taxon>Aspergillaceae</taxon>
        <taxon>Penicillium</taxon>
    </lineage>
</organism>
<dbReference type="Pfam" id="PF00501">
    <property type="entry name" value="AMP-binding"/>
    <property type="match status" value="1"/>
</dbReference>
<dbReference type="Gene3D" id="3.30.300.30">
    <property type="match status" value="1"/>
</dbReference>
<dbReference type="PANTHER" id="PTHR24096:SF149">
    <property type="entry name" value="AMP-BINDING DOMAIN-CONTAINING PROTEIN-RELATED"/>
    <property type="match status" value="1"/>
</dbReference>
<dbReference type="HOGENOM" id="CLU_000022_17_0_1"/>
<comment type="caution">
    <text evidence="5">The sequence shown here is derived from an EMBL/GenBank/DDBJ whole genome shotgun (WGS) entry which is preliminary data.</text>
</comment>
<feature type="domain" description="AMP-dependent synthetase/ligase" evidence="3">
    <location>
        <begin position="4"/>
        <end position="90"/>
    </location>
</feature>
<dbReference type="GO" id="GO:0016405">
    <property type="term" value="F:CoA-ligase activity"/>
    <property type="evidence" value="ECO:0007669"/>
    <property type="project" value="TreeGrafter"/>
</dbReference>
<evidence type="ECO:0000313" key="5">
    <source>
        <dbReference type="EMBL" id="KGO64440.1"/>
    </source>
</evidence>
<dbReference type="STRING" id="40296.A0A0A2KJA5"/>
<proteinExistence type="inferred from homology"/>
<accession>A0A0A2KJA5</accession>
<dbReference type="InterPro" id="IPR000873">
    <property type="entry name" value="AMP-dep_synth/lig_dom"/>
</dbReference>
<dbReference type="OMA" id="AIANIMQ"/>
<keyword evidence="6" id="KW-1185">Reference proteome</keyword>
<evidence type="ECO:0000256" key="2">
    <source>
        <dbReference type="ARBA" id="ARBA00022598"/>
    </source>
</evidence>
<dbReference type="InterPro" id="IPR042099">
    <property type="entry name" value="ANL_N_sf"/>
</dbReference>
<name>A0A0A2KJA5_PENIT</name>
<evidence type="ECO:0000256" key="1">
    <source>
        <dbReference type="ARBA" id="ARBA00006432"/>
    </source>
</evidence>
<keyword evidence="2 5" id="KW-0436">Ligase</keyword>
<dbReference type="PhylomeDB" id="A0A0A2KJA5"/>
<dbReference type="PANTHER" id="PTHR24096">
    <property type="entry name" value="LONG-CHAIN-FATTY-ACID--COA LIGASE"/>
    <property type="match status" value="1"/>
</dbReference>
<dbReference type="InterPro" id="IPR025110">
    <property type="entry name" value="AMP-bd_C"/>
</dbReference>
<gene>
    <name evidence="5" type="ORF">PITC_022870</name>
</gene>
<evidence type="ECO:0000259" key="3">
    <source>
        <dbReference type="Pfam" id="PF00501"/>
    </source>
</evidence>
<feature type="domain" description="AMP-binding enzyme C-terminal" evidence="4">
    <location>
        <begin position="141"/>
        <end position="221"/>
    </location>
</feature>
<dbReference type="Pfam" id="PF13193">
    <property type="entry name" value="AMP-binding_C"/>
    <property type="match status" value="1"/>
</dbReference>